<reference evidence="1 2" key="1">
    <citation type="submission" date="2020-09" db="EMBL/GenBank/DDBJ databases">
        <title>Methylomonas albis sp. nov. and Methylomonas fluvii sp. nov.: Two cold-adapted methanotrophs from the River Elbe and an amended description of Methylovulum psychrotolerans strain Eb1.</title>
        <authorList>
            <person name="Bussmann I.K."/>
            <person name="Klings K.-W."/>
            <person name="Warnstedt J."/>
            <person name="Hoppert M."/>
            <person name="Saborowski A."/>
            <person name="Horn F."/>
            <person name="Liebner S."/>
        </authorList>
    </citation>
    <scope>NUCLEOTIDE SEQUENCE [LARGE SCALE GENOMIC DNA]</scope>
    <source>
        <strain evidence="1 2">EbA</strain>
    </source>
</reference>
<proteinExistence type="predicted"/>
<dbReference type="Gene3D" id="3.30.70.330">
    <property type="match status" value="1"/>
</dbReference>
<accession>A0ABR9CY59</accession>
<evidence type="ECO:0008006" key="3">
    <source>
        <dbReference type="Google" id="ProtNLM"/>
    </source>
</evidence>
<dbReference type="InterPro" id="IPR012677">
    <property type="entry name" value="Nucleotide-bd_a/b_plait_sf"/>
</dbReference>
<dbReference type="SUPFAM" id="SSF54928">
    <property type="entry name" value="RNA-binding domain, RBD"/>
    <property type="match status" value="1"/>
</dbReference>
<evidence type="ECO:0000313" key="2">
    <source>
        <dbReference type="Proteomes" id="UP000652176"/>
    </source>
</evidence>
<gene>
    <name evidence="1" type="ORF">IE877_07945</name>
</gene>
<organism evidence="1 2">
    <name type="scientific">Methylomonas albis</name>
    <dbReference type="NCBI Taxonomy" id="1854563"/>
    <lineage>
        <taxon>Bacteria</taxon>
        <taxon>Pseudomonadati</taxon>
        <taxon>Pseudomonadota</taxon>
        <taxon>Gammaproteobacteria</taxon>
        <taxon>Methylococcales</taxon>
        <taxon>Methylococcaceae</taxon>
        <taxon>Methylomonas</taxon>
    </lineage>
</organism>
<name>A0ABR9CY59_9GAMM</name>
<evidence type="ECO:0000313" key="1">
    <source>
        <dbReference type="EMBL" id="MBD9355814.1"/>
    </source>
</evidence>
<dbReference type="Proteomes" id="UP000652176">
    <property type="component" value="Unassembled WGS sequence"/>
</dbReference>
<dbReference type="EMBL" id="JACXSS010000001">
    <property type="protein sequence ID" value="MBD9355814.1"/>
    <property type="molecule type" value="Genomic_DNA"/>
</dbReference>
<protein>
    <recommendedName>
        <fullName evidence="3">RRM domain-containing protein</fullName>
    </recommendedName>
</protein>
<dbReference type="RefSeq" id="WP_192374152.1">
    <property type="nucleotide sequence ID" value="NZ_CAJHIV010000001.1"/>
</dbReference>
<dbReference type="InterPro" id="IPR035979">
    <property type="entry name" value="RBD_domain_sf"/>
</dbReference>
<comment type="caution">
    <text evidence="1">The sequence shown here is derived from an EMBL/GenBank/DDBJ whole genome shotgun (WGS) entry which is preliminary data.</text>
</comment>
<sequence>MIIFVRNIPANSQISELQEYVAAAVKRNFFFRSGRILKTEILVIQDTRAKAYEFHGMVHVDSDRAGARAIQKLKGRRFKNKLVMVREYKFRSWHNDRRLNLDKVPDIIRDKRLTERRCGRSVEIIKDISKIFSSSEDFSRKLL</sequence>
<keyword evidence="2" id="KW-1185">Reference proteome</keyword>